<evidence type="ECO:0000313" key="3">
    <source>
        <dbReference type="Proteomes" id="UP000030428"/>
    </source>
</evidence>
<organism evidence="2 3">
    <name type="scientific">Candidatus Thiomargarita nelsonii</name>
    <dbReference type="NCBI Taxonomy" id="1003181"/>
    <lineage>
        <taxon>Bacteria</taxon>
        <taxon>Pseudomonadati</taxon>
        <taxon>Pseudomonadota</taxon>
        <taxon>Gammaproteobacteria</taxon>
        <taxon>Thiotrichales</taxon>
        <taxon>Thiotrichaceae</taxon>
        <taxon>Thiomargarita</taxon>
    </lineage>
</organism>
<reference evidence="2 3" key="1">
    <citation type="journal article" date="2016" name="Front. Microbiol.">
        <title>Single-Cell (Meta-)Genomics of a Dimorphic Candidatus Thiomargarita nelsonii Reveals Genomic Plasticity.</title>
        <authorList>
            <person name="Flood B.E."/>
            <person name="Fliss P."/>
            <person name="Jones D.S."/>
            <person name="Dick G.J."/>
            <person name="Jain S."/>
            <person name="Kaster A.K."/>
            <person name="Winkel M."/>
            <person name="Mussmann M."/>
            <person name="Bailey J."/>
        </authorList>
    </citation>
    <scope>NUCLEOTIDE SEQUENCE [LARGE SCALE GENOMIC DNA]</scope>
    <source>
        <strain evidence="2">Hydrate Ridge</strain>
    </source>
</reference>
<protein>
    <recommendedName>
        <fullName evidence="1">Tox-MPTase3 domain-containing protein</fullName>
    </recommendedName>
</protein>
<dbReference type="InterPro" id="IPR028913">
    <property type="entry name" value="Tox-MPTase3_dom"/>
</dbReference>
<comment type="caution">
    <text evidence="2">The sequence shown here is derived from an EMBL/GenBank/DDBJ whole genome shotgun (WGS) entry which is preliminary data.</text>
</comment>
<accession>A0A4E0QR93</accession>
<proteinExistence type="predicted"/>
<feature type="domain" description="Tox-MPTase3" evidence="1">
    <location>
        <begin position="2"/>
        <end position="54"/>
    </location>
</feature>
<gene>
    <name evidence="2" type="ORF">PN36_06610</name>
</gene>
<dbReference type="Proteomes" id="UP000030428">
    <property type="component" value="Unassembled WGS sequence"/>
</dbReference>
<keyword evidence="3" id="KW-1185">Reference proteome</keyword>
<name>A0A4E0QR93_9GAMM</name>
<dbReference type="EMBL" id="JSZA02000019">
    <property type="protein sequence ID" value="TGO03419.1"/>
    <property type="molecule type" value="Genomic_DNA"/>
</dbReference>
<evidence type="ECO:0000313" key="2">
    <source>
        <dbReference type="EMBL" id="TGO03419.1"/>
    </source>
</evidence>
<dbReference type="AlphaFoldDB" id="A0A4E0QR93"/>
<evidence type="ECO:0000259" key="1">
    <source>
        <dbReference type="Pfam" id="PF15639"/>
    </source>
</evidence>
<sequence length="59" mass="6444">MNFEAGRGRIMARAGAVPALGVNILHEMVHWGDNLDGVDRPGEEGDEFEMLVYGRNLGC</sequence>
<dbReference type="Pfam" id="PF15639">
    <property type="entry name" value="Tox-MPTase3"/>
    <property type="match status" value="1"/>
</dbReference>